<dbReference type="AlphaFoldDB" id="A0A9Q1CIR8"/>
<accession>A0A9Q1CIR8</accession>
<evidence type="ECO:0000313" key="2">
    <source>
        <dbReference type="EMBL" id="KAJ8045229.1"/>
    </source>
</evidence>
<dbReference type="CDD" id="cd01259">
    <property type="entry name" value="PH_APBB1IP"/>
    <property type="match status" value="1"/>
</dbReference>
<dbReference type="OrthoDB" id="6235964at2759"/>
<feature type="compositionally biased region" description="Pro residues" evidence="1">
    <location>
        <begin position="609"/>
        <end position="622"/>
    </location>
</feature>
<organism evidence="2 3">
    <name type="scientific">Holothuria leucospilota</name>
    <name type="common">Black long sea cucumber</name>
    <name type="synonym">Mertensiothuria leucospilota</name>
    <dbReference type="NCBI Taxonomy" id="206669"/>
    <lineage>
        <taxon>Eukaryota</taxon>
        <taxon>Metazoa</taxon>
        <taxon>Echinodermata</taxon>
        <taxon>Eleutherozoa</taxon>
        <taxon>Echinozoa</taxon>
        <taxon>Holothuroidea</taxon>
        <taxon>Aspidochirotacea</taxon>
        <taxon>Aspidochirotida</taxon>
        <taxon>Holothuriidae</taxon>
        <taxon>Holothuria</taxon>
    </lineage>
</organism>
<feature type="compositionally biased region" description="Low complexity" evidence="1">
    <location>
        <begin position="304"/>
        <end position="317"/>
    </location>
</feature>
<feature type="compositionally biased region" description="Polar residues" evidence="1">
    <location>
        <begin position="574"/>
        <end position="585"/>
    </location>
</feature>
<feature type="compositionally biased region" description="Polar residues" evidence="1">
    <location>
        <begin position="288"/>
        <end position="298"/>
    </location>
</feature>
<feature type="compositionally biased region" description="Polar residues" evidence="1">
    <location>
        <begin position="268"/>
        <end position="280"/>
    </location>
</feature>
<proteinExistence type="predicted"/>
<evidence type="ECO:0000256" key="1">
    <source>
        <dbReference type="SAM" id="MobiDB-lite"/>
    </source>
</evidence>
<dbReference type="SUPFAM" id="SSF50729">
    <property type="entry name" value="PH domain-like"/>
    <property type="match status" value="1"/>
</dbReference>
<dbReference type="GO" id="GO:0005829">
    <property type="term" value="C:cytosol"/>
    <property type="evidence" value="ECO:0007669"/>
    <property type="project" value="TreeGrafter"/>
</dbReference>
<keyword evidence="3" id="KW-1185">Reference proteome</keyword>
<gene>
    <name evidence="2" type="ORF">HOLleu_08190</name>
</gene>
<dbReference type="PANTHER" id="PTHR11243">
    <property type="entry name" value="GROWTH FACTOR RECEPTOR-BOUND PROTEIN"/>
    <property type="match status" value="1"/>
</dbReference>
<feature type="compositionally biased region" description="Polar residues" evidence="1">
    <location>
        <begin position="788"/>
        <end position="800"/>
    </location>
</feature>
<feature type="compositionally biased region" description="Low complexity" evidence="1">
    <location>
        <begin position="553"/>
        <end position="568"/>
    </location>
</feature>
<protein>
    <submittedName>
        <fullName evidence="2">Amyloid beta A4 protein-binding family B member 1-interacting protein</fullName>
    </submittedName>
</protein>
<dbReference type="EMBL" id="JAIZAY010000003">
    <property type="protein sequence ID" value="KAJ8045229.1"/>
    <property type="molecule type" value="Genomic_DNA"/>
</dbReference>
<dbReference type="InterPro" id="IPR039665">
    <property type="entry name" value="PH_APBB1IP"/>
</dbReference>
<sequence length="898" mass="97927">MALYHESSKDLVCLVGFEHHNIYHGVGWKKKYKAPTDHCFAIKHPQLQQKSKYIKYLCAEDYRSSQRWIAGIRLAKYGKQLLDNFNQTQKELTEYKVRHLSDVSPHTNVMHDAFLLRFVFVDSKSNRPSLSVFQPTQVLPLQANAPMRRGTVGNMFANAWKKGLEVDGKGNAVASSNGQLLQSPTSYENTESPRPAIVTPTKSKRPSQTLNEFEVQRALQELEMDLDKEDLNQVTEPRAPLSSSATKSSTPDSLAGLFVQPSPVVKQSPRSSTSDQQSPIHSPRPEQSPRSSTGSSKGAYSPCSSVSSASSVQLLQSKQVPTKMSAAPSKPTSPADPSSERHYKNLSALIDHTPPISSPPETPQYLTPKEVNLILNKGNEPLSPTSHTKKKRPIPVQPPVVPPSFKSSAADKHGPKSPSPLRDAENSQYHLVNSFPTGPHQPPMTPEETEKHLSATGSSSRPAVIAIHGNLSQGDHPPASPLSPSGKRISLGSPSRKPPPPPPQRSPTTKLINRLSGTEEHFIYESKGEAPKRVQFKDGFEEIPKGAYDYDSEGSSLSSASSPSTPHSGYGRPNFQQTQKESFYKNTGDRGLQQYPRVSSSSGFDDHMIPPPPPPPPPPPVPQVNNGYFRCNVTPLPQMVNNYDHTLPSASFPPPPPSVTSNSYDTLIRNDVSISSAGNGAPIFGFPRQPSPTHVAPTFLNELNDALVRPKSPTRHSSIPQPAPPVLPKPASARPKSVPGQPTNVSSRRTPPHTHIHPHHGSSVRQSSPSSPYSPSNSNIFQYPVPANQGSPKRTPNYNPQRYPGQPGTHIPQGVPYSQATQHTYPAGSYQSRDSSEGFPPPPMPYSPPISPGQSRLPRPAGPPVQPKPNKHRHSSKGPKPPAPPRGYDAPRRQSDYV</sequence>
<dbReference type="InterPro" id="IPR011993">
    <property type="entry name" value="PH-like_dom_sf"/>
</dbReference>
<feature type="compositionally biased region" description="Polar residues" evidence="1">
    <location>
        <begin position="426"/>
        <end position="436"/>
    </location>
</feature>
<feature type="compositionally biased region" description="Polar residues" evidence="1">
    <location>
        <begin position="175"/>
        <end position="192"/>
    </location>
</feature>
<dbReference type="Gene3D" id="2.30.29.30">
    <property type="entry name" value="Pleckstrin-homology domain (PH domain)/Phosphotyrosine-binding domain (PTB)"/>
    <property type="match status" value="1"/>
</dbReference>
<dbReference type="GO" id="GO:0005886">
    <property type="term" value="C:plasma membrane"/>
    <property type="evidence" value="ECO:0007669"/>
    <property type="project" value="TreeGrafter"/>
</dbReference>
<feature type="compositionally biased region" description="Basic and acidic residues" evidence="1">
    <location>
        <begin position="889"/>
        <end position="898"/>
    </location>
</feature>
<evidence type="ECO:0000313" key="3">
    <source>
        <dbReference type="Proteomes" id="UP001152320"/>
    </source>
</evidence>
<feature type="region of interest" description="Disordered" evidence="1">
    <location>
        <begin position="236"/>
        <end position="626"/>
    </location>
</feature>
<feature type="compositionally biased region" description="Polar residues" evidence="1">
    <location>
        <begin position="816"/>
        <end position="833"/>
    </location>
</feature>
<comment type="caution">
    <text evidence="2">The sequence shown here is derived from an EMBL/GenBank/DDBJ whole genome shotgun (WGS) entry which is preliminary data.</text>
</comment>
<feature type="region of interest" description="Disordered" evidence="1">
    <location>
        <begin position="710"/>
        <end position="898"/>
    </location>
</feature>
<feature type="compositionally biased region" description="Basic and acidic residues" evidence="1">
    <location>
        <begin position="517"/>
        <end position="544"/>
    </location>
</feature>
<feature type="compositionally biased region" description="Pro residues" evidence="1">
    <location>
        <begin position="496"/>
        <end position="505"/>
    </location>
</feature>
<name>A0A9Q1CIR8_HOLLE</name>
<dbReference type="PANTHER" id="PTHR11243:SF23">
    <property type="entry name" value="LD06925P"/>
    <property type="match status" value="1"/>
</dbReference>
<feature type="compositionally biased region" description="Pro residues" evidence="1">
    <location>
        <begin position="839"/>
        <end position="851"/>
    </location>
</feature>
<feature type="compositionally biased region" description="Low complexity" evidence="1">
    <location>
        <begin position="239"/>
        <end position="254"/>
    </location>
</feature>
<feature type="compositionally biased region" description="Low complexity" evidence="1">
    <location>
        <begin position="763"/>
        <end position="778"/>
    </location>
</feature>
<reference evidence="2" key="1">
    <citation type="submission" date="2021-10" db="EMBL/GenBank/DDBJ databases">
        <title>Tropical sea cucumber genome reveals ecological adaptation and Cuvierian tubules defense mechanism.</title>
        <authorList>
            <person name="Chen T."/>
        </authorList>
    </citation>
    <scope>NUCLEOTIDE SEQUENCE</scope>
    <source>
        <strain evidence="2">Nanhai2018</strain>
        <tissue evidence="2">Muscle</tissue>
    </source>
</reference>
<dbReference type="InterPro" id="IPR039664">
    <property type="entry name" value="GRB/APBB1IP"/>
</dbReference>
<feature type="compositionally biased region" description="Basic residues" evidence="1">
    <location>
        <begin position="750"/>
        <end position="762"/>
    </location>
</feature>
<dbReference type="Proteomes" id="UP001152320">
    <property type="component" value="Chromosome 3"/>
</dbReference>
<feature type="compositionally biased region" description="Polar residues" evidence="1">
    <location>
        <begin position="740"/>
        <end position="749"/>
    </location>
</feature>
<feature type="region of interest" description="Disordered" evidence="1">
    <location>
        <begin position="175"/>
        <end position="210"/>
    </location>
</feature>